<dbReference type="AlphaFoldDB" id="A0A7K1SJ32"/>
<keyword evidence="2" id="KW-1185">Reference proteome</keyword>
<gene>
    <name evidence="1" type="ORF">GO755_27575</name>
</gene>
<dbReference type="RefSeq" id="WP_157588547.1">
    <property type="nucleotide sequence ID" value="NZ_WPIN01000013.1"/>
</dbReference>
<sequence>MPIMESDEELRRRKAITEFMPRWLKEKQAAFTPEEEREFATIMEKFIQDNPDLSMLQYFMWAKTLLKGWIRQ</sequence>
<name>A0A7K1SJ32_9BACT</name>
<dbReference type="EMBL" id="WPIN01000013">
    <property type="protein sequence ID" value="MVM33829.1"/>
    <property type="molecule type" value="Genomic_DNA"/>
</dbReference>
<protein>
    <submittedName>
        <fullName evidence="1">Uncharacterized protein</fullName>
    </submittedName>
</protein>
<comment type="caution">
    <text evidence="1">The sequence shown here is derived from an EMBL/GenBank/DDBJ whole genome shotgun (WGS) entry which is preliminary data.</text>
</comment>
<dbReference type="Proteomes" id="UP000436006">
    <property type="component" value="Unassembled WGS sequence"/>
</dbReference>
<proteinExistence type="predicted"/>
<evidence type="ECO:0000313" key="2">
    <source>
        <dbReference type="Proteomes" id="UP000436006"/>
    </source>
</evidence>
<accession>A0A7K1SJ32</accession>
<reference evidence="1 2" key="1">
    <citation type="submission" date="2019-12" db="EMBL/GenBank/DDBJ databases">
        <title>Spirosoma sp. HMF4905 genome sequencing and assembly.</title>
        <authorList>
            <person name="Kang H."/>
            <person name="Cha I."/>
            <person name="Kim H."/>
            <person name="Joh K."/>
        </authorList>
    </citation>
    <scope>NUCLEOTIDE SEQUENCE [LARGE SCALE GENOMIC DNA]</scope>
    <source>
        <strain evidence="1 2">HMF4905</strain>
    </source>
</reference>
<organism evidence="1 2">
    <name type="scientific">Spirosoma arboris</name>
    <dbReference type="NCBI Taxonomy" id="2682092"/>
    <lineage>
        <taxon>Bacteria</taxon>
        <taxon>Pseudomonadati</taxon>
        <taxon>Bacteroidota</taxon>
        <taxon>Cytophagia</taxon>
        <taxon>Cytophagales</taxon>
        <taxon>Cytophagaceae</taxon>
        <taxon>Spirosoma</taxon>
    </lineage>
</organism>
<evidence type="ECO:0000313" key="1">
    <source>
        <dbReference type="EMBL" id="MVM33829.1"/>
    </source>
</evidence>